<dbReference type="Pfam" id="PF01607">
    <property type="entry name" value="CBM_14"/>
    <property type="match status" value="1"/>
</dbReference>
<feature type="region of interest" description="Disordered" evidence="1">
    <location>
        <begin position="149"/>
        <end position="193"/>
    </location>
</feature>
<feature type="compositionally biased region" description="Low complexity" evidence="1">
    <location>
        <begin position="277"/>
        <end position="286"/>
    </location>
</feature>
<evidence type="ECO:0000313" key="4">
    <source>
        <dbReference type="Proteomes" id="UP000324832"/>
    </source>
</evidence>
<feature type="region of interest" description="Disordered" evidence="1">
    <location>
        <begin position="1"/>
        <end position="130"/>
    </location>
</feature>
<feature type="region of interest" description="Disordered" evidence="1">
    <location>
        <begin position="264"/>
        <end position="288"/>
    </location>
</feature>
<evidence type="ECO:0000313" key="3">
    <source>
        <dbReference type="EMBL" id="VVC90855.1"/>
    </source>
</evidence>
<dbReference type="PROSITE" id="PS50940">
    <property type="entry name" value="CHIT_BIND_II"/>
    <property type="match status" value="1"/>
</dbReference>
<sequence>MNLALRERRPFLRRTKPTTTPETTEDIETSTDKFNSRGNSKFKNRKTEKGVEKSEKPSLDKAVSRNEKPTRTFVRRRFGGANVTSSASTTLSTTAPPKRPFRIASRRRPFTTSTTTTTETAPTTQLLESEEALQDIDIDAIEDPLLIERKAPKNDNEPRRRPLIALKSDDQNPSATNDEKKERQSKKYSSSFRQNQLDEIIKARTSAEVEITTEGKTTVDGKIPYLMDDKSNLEVPDVIVTDVDNAVALAAHQLLAAPVPITQDYDEPKTTRRSRPTSRYSTTPYTELPTNTAYTQYNRNTVRQGLFETSTFVTETPTFSTIADSTRPTYSSTSYTSRPTYTTTSIPTLSGVSINIGSEGSGESTARYTFEPSIQSTTYEYESRVSRPKLSTINPTVSGVSLDLGESTARFAAVATNTGVPATFPSTVPNKFSRPAAFSPNLVSLGFESDEKSVGFKSTGPSTARYESSSAKIPVPVNFSPSSEAGLTQETSYFTREYLLESPVTKAFDDDIQYLSSTTPSTTRRPLGRRRTVYRRISTTRPTSPIAQTTVKPRRTTIKPFEKITVREATGTGRSNIECLDVGNFPHPTSCKKFISCARIRGGSVLGWEYICPKGLSFDPVGGICNWSAGLGCNEKDN</sequence>
<evidence type="ECO:0000256" key="1">
    <source>
        <dbReference type="SAM" id="MobiDB-lite"/>
    </source>
</evidence>
<feature type="domain" description="Chitin-binding type-2" evidence="2">
    <location>
        <begin position="576"/>
        <end position="635"/>
    </location>
</feature>
<accession>A0A5E4PXU7</accession>
<feature type="compositionally biased region" description="Basic residues" evidence="1">
    <location>
        <begin position="99"/>
        <end position="109"/>
    </location>
</feature>
<evidence type="ECO:0000259" key="2">
    <source>
        <dbReference type="PROSITE" id="PS50940"/>
    </source>
</evidence>
<gene>
    <name evidence="3" type="ORF">LSINAPIS_LOCUS3677</name>
</gene>
<dbReference type="InterPro" id="IPR002557">
    <property type="entry name" value="Chitin-bd_dom"/>
</dbReference>
<reference evidence="3 4" key="1">
    <citation type="submission" date="2017-07" db="EMBL/GenBank/DDBJ databases">
        <authorList>
            <person name="Talla V."/>
            <person name="Backstrom N."/>
        </authorList>
    </citation>
    <scope>NUCLEOTIDE SEQUENCE [LARGE SCALE GENOMIC DNA]</scope>
</reference>
<dbReference type="SMART" id="SM00494">
    <property type="entry name" value="ChtBD2"/>
    <property type="match status" value="1"/>
</dbReference>
<name>A0A5E4PXU7_9NEOP</name>
<feature type="compositionally biased region" description="Basic and acidic residues" evidence="1">
    <location>
        <begin position="45"/>
        <end position="70"/>
    </location>
</feature>
<dbReference type="GO" id="GO:0008061">
    <property type="term" value="F:chitin binding"/>
    <property type="evidence" value="ECO:0007669"/>
    <property type="project" value="InterPro"/>
</dbReference>
<dbReference type="EMBL" id="FZQP02000892">
    <property type="protein sequence ID" value="VVC90855.1"/>
    <property type="molecule type" value="Genomic_DNA"/>
</dbReference>
<dbReference type="Gene3D" id="2.170.140.10">
    <property type="entry name" value="Chitin binding domain"/>
    <property type="match status" value="1"/>
</dbReference>
<dbReference type="Proteomes" id="UP000324832">
    <property type="component" value="Unassembled WGS sequence"/>
</dbReference>
<organism evidence="3 4">
    <name type="scientific">Leptidea sinapis</name>
    <dbReference type="NCBI Taxonomy" id="189913"/>
    <lineage>
        <taxon>Eukaryota</taxon>
        <taxon>Metazoa</taxon>
        <taxon>Ecdysozoa</taxon>
        <taxon>Arthropoda</taxon>
        <taxon>Hexapoda</taxon>
        <taxon>Insecta</taxon>
        <taxon>Pterygota</taxon>
        <taxon>Neoptera</taxon>
        <taxon>Endopterygota</taxon>
        <taxon>Lepidoptera</taxon>
        <taxon>Glossata</taxon>
        <taxon>Ditrysia</taxon>
        <taxon>Papilionoidea</taxon>
        <taxon>Pieridae</taxon>
        <taxon>Dismorphiinae</taxon>
        <taxon>Leptidea</taxon>
    </lineage>
</organism>
<feature type="compositionally biased region" description="Basic and acidic residues" evidence="1">
    <location>
        <begin position="149"/>
        <end position="160"/>
    </location>
</feature>
<protein>
    <recommendedName>
        <fullName evidence="2">Chitin-binding type-2 domain-containing protein</fullName>
    </recommendedName>
</protein>
<feature type="compositionally biased region" description="Low complexity" evidence="1">
    <location>
        <begin position="111"/>
        <end position="124"/>
    </location>
</feature>
<keyword evidence="4" id="KW-1185">Reference proteome</keyword>
<dbReference type="GO" id="GO:0005576">
    <property type="term" value="C:extracellular region"/>
    <property type="evidence" value="ECO:0007669"/>
    <property type="project" value="InterPro"/>
</dbReference>
<proteinExistence type="predicted"/>
<dbReference type="SUPFAM" id="SSF57625">
    <property type="entry name" value="Invertebrate chitin-binding proteins"/>
    <property type="match status" value="1"/>
</dbReference>
<dbReference type="AlphaFoldDB" id="A0A5E4PXU7"/>
<dbReference type="InterPro" id="IPR036508">
    <property type="entry name" value="Chitin-bd_dom_sf"/>
</dbReference>
<feature type="compositionally biased region" description="Low complexity" evidence="1">
    <location>
        <begin position="84"/>
        <end position="95"/>
    </location>
</feature>
<feature type="compositionally biased region" description="Basic and acidic residues" evidence="1">
    <location>
        <begin position="1"/>
        <end position="10"/>
    </location>
</feature>